<dbReference type="Pfam" id="PF09175">
    <property type="entry name" value="Vit_b-sht_shell"/>
    <property type="match status" value="2"/>
</dbReference>
<dbReference type="InterPro" id="IPR011030">
    <property type="entry name" value="Lipovitellin_superhlx_dom"/>
</dbReference>
<dbReference type="SUPFAM" id="SSF48431">
    <property type="entry name" value="Lipovitellin-phosvitin complex, superhelical domain"/>
    <property type="match status" value="1"/>
</dbReference>
<dbReference type="PANTHER" id="PTHR23345:SF9">
    <property type="entry name" value="VITELLOGENIN-RELATED"/>
    <property type="match status" value="1"/>
</dbReference>
<dbReference type="GO" id="GO:0045735">
    <property type="term" value="F:nutrient reservoir activity"/>
    <property type="evidence" value="ECO:0007669"/>
    <property type="project" value="UniProtKB-KW"/>
</dbReference>
<sequence length="1506" mass="169019">MRAVVLALSLALVAPIFAPGKTYVYNYEVSLMTGLPEMGLGRAGVYGNCKFLISAIDQNTLVLKIADIEINEFNGIWLKDHPNLMSMLPKIMEPETSIPIKFEYSNGTVGKIYAPEKVSDFVLNFYKGFLNFFQLNIKKTHNVYDLHEAGIEGVCKTLYSVNEDVKADRILLTKTRDINHCQERIYRDMGLAYTEKCEECQKISKNLRGTASYRYILKPVPSGIMITKADVNEIIQFSPFSEHHGAAQTEIKQTFVFQEILDSPIVPKSAEYHHRESLKYEFSDEFEWTPLQFVKVTDKQAQIEELLDHLIIHNAEKVNDSAPLKYLELIQFLRVAHNEDLEVLWNKYKTMPSYRLWLLEAVPASGTTTALRFIKERFEAEDLSVVEAVRTLAAAVHMVTANPESIKLFETLMEDNKINANPVLREIVFLGYGTMISKYCAESDACPVGFVQIGVRTDGLQETLLKNPSVLDSADRITKMKRVIKALSQWRSLPNNKPLASIYIKLFGQEIAFANIDKPMIERAIELASGPSVQDFGIKALRTLLLSGASFNYAMPVMFTEVRRVIPTAVGVSVQLNLYSAAVAGSVVKIKPTLSPHLPEDFPLSRLLETDIKLESEIIPSFAVDTYAVMGINNPVYHTIIVSRAKFNTTIPSKINARLHIKEGDFKIEALPVSVNENITDGSNSSSSSSASSLASLFSAESSSSRDSARRSMNEFLDERDAAAVVTVRAVRANKKDLGYQVVVYVDKPNARLQIILYPLSGSNWKLCADGVWLSEHKITGKLAWGAECKEYSTMITGETGLVSSSPAARLRVSWEKLPSYVKRYAEKAYDYVPNKMLADLIKAKSANSSRQLSFTVVAKSEKSIELIAKTPRRTSYNMTLHLPITLPLQELKTLTPFEEVIDKVHYVFAKAVAECRMKFESVQLEKKVNVHGQDSTCFSVEPVLRCLPGCYPVKTISVNVGFKCFAAAPDFSTGKTYVYKYEVSIMNSLPDEGLARAGLNLSCKFLISALDQDTYTLKLVDPKMSEFNGIWPKDRTEPVENIPEALEPEFQIPIKFEYKNGAVGKVYAPEQFSDLLLNFYRGFLSILQLNIKKTHNVYDLHEAGIEGVCRSLYSVNEDLRAERIFLTKTRDMNHCQERIYRDMGMAYTEKCDECQKTLMEDNKINANPVLREIVFLGYGTLISKYCAESDVCPIEYIKIGVRTDGLQETLLKNPSSLNSADRITKMKRVIKALSHWKSLPNNKPLVSCYVKLFGQEIAFANIDKPMIEWAIANKFLDERDAAVVVSVRAVRANQKDLGYQVVVYVDKPNARLQIILSPLSESNWKLCADGVWLSKHKITAKLAWGAECKEYSTMITGETGLVSSSPATRLRLSWEKLPSYVKLYGEKDIDLYPKESEVYVKVNGMVIPLTSLPYQHPTECRMKYESIQLEKNVNVHGQDSTCFSVEPVLRCLPGCSPVKTTAVNVGFKCFAADSTWDPSNIFDSSVDLRDSTEAHLACSCTAQCS</sequence>
<evidence type="ECO:0000256" key="3">
    <source>
        <dbReference type="ARBA" id="ARBA00022761"/>
    </source>
</evidence>
<dbReference type="SUPFAM" id="SSF56968">
    <property type="entry name" value="Lipovitellin-phosvitin complex, beta-sheet shell regions"/>
    <property type="match status" value="6"/>
</dbReference>
<feature type="disulfide bond" evidence="6">
    <location>
        <begin position="197"/>
        <end position="200"/>
    </location>
</feature>
<keyword evidence="4 6" id="KW-1015">Disulfide bond</keyword>
<evidence type="ECO:0000313" key="10">
    <source>
        <dbReference type="Proteomes" id="UP000646548"/>
    </source>
</evidence>
<feature type="disulfide bond" evidence="6">
    <location>
        <begin position="1152"/>
        <end position="1155"/>
    </location>
</feature>
<dbReference type="Gene3D" id="1.25.10.20">
    <property type="entry name" value="Vitellinogen, superhelical"/>
    <property type="match status" value="1"/>
</dbReference>
<evidence type="ECO:0000256" key="5">
    <source>
        <dbReference type="ARBA" id="ARBA00023180"/>
    </source>
</evidence>
<keyword evidence="2 7" id="KW-0732">Signal</keyword>
<feature type="disulfide bond" evidence="6">
    <location>
        <begin position="155"/>
        <end position="181"/>
    </location>
</feature>
<dbReference type="FunFam" id="2.20.90.10:FF:000001">
    <property type="entry name" value="Vitellogenin 7"/>
    <property type="match status" value="1"/>
</dbReference>
<protein>
    <submittedName>
        <fullName evidence="9">Vitellogenin-1</fullName>
    </submittedName>
</protein>
<accession>A0A834BSD3</accession>
<dbReference type="InterPro" id="IPR015258">
    <property type="entry name" value="Vitellinogen_b-sht_shell"/>
</dbReference>
<dbReference type="InterPro" id="IPR015816">
    <property type="entry name" value="Vitellinogen_b-sht_N"/>
</dbReference>
<dbReference type="GO" id="GO:0032355">
    <property type="term" value="P:response to estradiol"/>
    <property type="evidence" value="ECO:0007669"/>
    <property type="project" value="TreeGrafter"/>
</dbReference>
<feature type="chain" id="PRO_5032809904" evidence="7">
    <location>
        <begin position="19"/>
        <end position="1506"/>
    </location>
</feature>
<evidence type="ECO:0000313" key="9">
    <source>
        <dbReference type="EMBL" id="KAF6714654.1"/>
    </source>
</evidence>
<evidence type="ECO:0000256" key="7">
    <source>
        <dbReference type="SAM" id="SignalP"/>
    </source>
</evidence>
<dbReference type="GO" id="GO:0005319">
    <property type="term" value="F:lipid transporter activity"/>
    <property type="evidence" value="ECO:0007669"/>
    <property type="project" value="InterPro"/>
</dbReference>
<dbReference type="FunFam" id="2.30.230.10:FF:000002">
    <property type="entry name" value="Vitellogenin 7"/>
    <property type="match status" value="1"/>
</dbReference>
<dbReference type="GO" id="GO:0071391">
    <property type="term" value="P:cellular response to estrogen stimulus"/>
    <property type="evidence" value="ECO:0007669"/>
    <property type="project" value="TreeGrafter"/>
</dbReference>
<dbReference type="InterPro" id="IPR001747">
    <property type="entry name" value="Vitellogenin_N"/>
</dbReference>
<keyword evidence="1" id="KW-0597">Phosphoprotein</keyword>
<evidence type="ECO:0000256" key="4">
    <source>
        <dbReference type="ARBA" id="ARBA00023157"/>
    </source>
</evidence>
<keyword evidence="3" id="KW-0758">Storage protein</keyword>
<dbReference type="InterPro" id="IPR015819">
    <property type="entry name" value="Lipid_transp_b-sht_shell"/>
</dbReference>
<evidence type="ECO:0000256" key="6">
    <source>
        <dbReference type="PROSITE-ProRule" id="PRU00557"/>
    </source>
</evidence>
<feature type="disulfide bond" evidence="6">
    <location>
        <begin position="1110"/>
        <end position="1136"/>
    </location>
</feature>
<comment type="caution">
    <text evidence="6">Lacks conserved residue(s) required for the propagation of feature annotation.</text>
</comment>
<proteinExistence type="predicted"/>
<name>A0A834BSD3_ORYME</name>
<dbReference type="EMBL" id="WKFB01001213">
    <property type="protein sequence ID" value="KAF6714654.1"/>
    <property type="molecule type" value="Genomic_DNA"/>
</dbReference>
<dbReference type="FunFam" id="2.20.50.20:FF:000001">
    <property type="entry name" value="Vitellogenin 5"/>
    <property type="match status" value="2"/>
</dbReference>
<dbReference type="Proteomes" id="UP000646548">
    <property type="component" value="Unassembled WGS sequence"/>
</dbReference>
<evidence type="ECO:0000256" key="2">
    <source>
        <dbReference type="ARBA" id="ARBA00022729"/>
    </source>
</evidence>
<dbReference type="SMART" id="SM00638">
    <property type="entry name" value="LPD_N"/>
    <property type="match status" value="1"/>
</dbReference>
<gene>
    <name evidence="9" type="ORF">FQA47_007456</name>
</gene>
<dbReference type="Pfam" id="PF01347">
    <property type="entry name" value="Vitellogenin_N"/>
    <property type="match status" value="2"/>
</dbReference>
<reference evidence="9" key="1">
    <citation type="journal article" name="BMC Genomics">
        <title>Long-read sequencing and de novo genome assembly of marine medaka (Oryzias melastigma).</title>
        <authorList>
            <person name="Liang P."/>
            <person name="Saqib H.S.A."/>
            <person name="Ni X."/>
            <person name="Shen Y."/>
        </authorList>
    </citation>
    <scope>NUCLEOTIDE SEQUENCE</scope>
    <source>
        <strain evidence="9">Bigg-433</strain>
    </source>
</reference>
<dbReference type="Gene3D" id="2.30.230.10">
    <property type="entry name" value="Lipovitellin, beta-sheet shell regions, chain A"/>
    <property type="match status" value="2"/>
</dbReference>
<dbReference type="InterPro" id="IPR015255">
    <property type="entry name" value="Vitellinogen_open_b-sht"/>
</dbReference>
<evidence type="ECO:0000259" key="8">
    <source>
        <dbReference type="PROSITE" id="PS51211"/>
    </source>
</evidence>
<dbReference type="InterPro" id="IPR015817">
    <property type="entry name" value="Vitellinogen_open_b-sht_sub1"/>
</dbReference>
<dbReference type="PROSITE" id="PS51211">
    <property type="entry name" value="VITELLOGENIN"/>
    <property type="match status" value="2"/>
</dbReference>
<dbReference type="Gene3D" id="2.20.90.10">
    <property type="entry name" value="Vitellinogen, beta-sheet shell domain"/>
    <property type="match status" value="2"/>
</dbReference>
<evidence type="ECO:0000256" key="1">
    <source>
        <dbReference type="ARBA" id="ARBA00022553"/>
    </source>
</evidence>
<feature type="domain" description="Vitellogenin" evidence="8">
    <location>
        <begin position="17"/>
        <end position="535"/>
    </location>
</feature>
<dbReference type="PANTHER" id="PTHR23345">
    <property type="entry name" value="VITELLOGENIN-RELATED"/>
    <property type="match status" value="1"/>
</dbReference>
<feature type="signal peptide" evidence="7">
    <location>
        <begin position="1"/>
        <end position="18"/>
    </location>
</feature>
<dbReference type="Pfam" id="PF09172">
    <property type="entry name" value="Vit_open_b-sht"/>
    <property type="match status" value="1"/>
</dbReference>
<dbReference type="InterPro" id="IPR037088">
    <property type="entry name" value="Vitellinogen_b-sht_shell_sf"/>
</dbReference>
<dbReference type="SMART" id="SM01169">
    <property type="entry name" value="DUF1943"/>
    <property type="match status" value="1"/>
</dbReference>
<keyword evidence="5" id="KW-0325">Glycoprotein</keyword>
<comment type="caution">
    <text evidence="9">The sequence shown here is derived from an EMBL/GenBank/DDBJ whole genome shotgun (WGS) entry which is preliminary data.</text>
</comment>
<feature type="domain" description="Vitellogenin" evidence="8">
    <location>
        <begin position="972"/>
        <end position="1506"/>
    </location>
</feature>
<dbReference type="Gene3D" id="2.20.50.20">
    <property type="entry name" value="Lipovitellin. Chain A, domain 3"/>
    <property type="match status" value="1"/>
</dbReference>
<dbReference type="SMART" id="SM01170">
    <property type="entry name" value="DUF1944"/>
    <property type="match status" value="2"/>
</dbReference>
<dbReference type="InterPro" id="IPR050733">
    <property type="entry name" value="Vitellogenin/Apolipophorin"/>
</dbReference>
<organism evidence="9 10">
    <name type="scientific">Oryzias melastigma</name>
    <name type="common">Marine medaka</name>
    <dbReference type="NCBI Taxonomy" id="30732"/>
    <lineage>
        <taxon>Eukaryota</taxon>
        <taxon>Metazoa</taxon>
        <taxon>Chordata</taxon>
        <taxon>Craniata</taxon>
        <taxon>Vertebrata</taxon>
        <taxon>Euteleostomi</taxon>
        <taxon>Actinopterygii</taxon>
        <taxon>Neopterygii</taxon>
        <taxon>Teleostei</taxon>
        <taxon>Neoteleostei</taxon>
        <taxon>Acanthomorphata</taxon>
        <taxon>Ovalentaria</taxon>
        <taxon>Atherinomorphae</taxon>
        <taxon>Beloniformes</taxon>
        <taxon>Adrianichthyidae</taxon>
        <taxon>Oryziinae</taxon>
        <taxon>Oryzias</taxon>
    </lineage>
</organism>